<dbReference type="KEGG" id="sclf:BB341_28100"/>
<dbReference type="AlphaFoldDB" id="D5SK20"/>
<gene>
    <name evidence="3" type="ORF">SCLAV_p0776</name>
</gene>
<dbReference type="RefSeq" id="WP_003963287.1">
    <property type="nucleotide sequence ID" value="NZ_CM000914.1"/>
</dbReference>
<dbReference type="eggNOG" id="COG0589">
    <property type="taxonomic scope" value="Bacteria"/>
</dbReference>
<feature type="domain" description="UspA" evidence="2">
    <location>
        <begin position="19"/>
        <end position="145"/>
    </location>
</feature>
<dbReference type="CDD" id="cd00293">
    <property type="entry name" value="USP-like"/>
    <property type="match status" value="1"/>
</dbReference>
<evidence type="ECO:0000259" key="2">
    <source>
        <dbReference type="Pfam" id="PF00582"/>
    </source>
</evidence>
<name>D5SK20_STRCL</name>
<keyword evidence="4" id="KW-1185">Reference proteome</keyword>
<dbReference type="Proteomes" id="UP000002357">
    <property type="component" value="Plasmid pSCL4"/>
</dbReference>
<proteinExistence type="predicted"/>
<reference evidence="3 4" key="1">
    <citation type="journal article" date="2010" name="Genome Biol. Evol.">
        <title>The sequence of a 1.8-mb bacterial linear plasmid reveals a rich evolutionary reservoir of secondary metabolic pathways.</title>
        <authorList>
            <person name="Medema M.H."/>
            <person name="Trefzer A."/>
            <person name="Kovalchuk A."/>
            <person name="van den Berg M."/>
            <person name="Mueller U."/>
            <person name="Heijne W."/>
            <person name="Wu L."/>
            <person name="Alam M.T."/>
            <person name="Ronning C.M."/>
            <person name="Nierman W.C."/>
            <person name="Bovenberg R.A.L."/>
            <person name="Breitling R."/>
            <person name="Takano E."/>
        </authorList>
    </citation>
    <scope>NUCLEOTIDE SEQUENCE [LARGE SCALE GENOMIC DNA]</scope>
    <source>
        <strain evidence="4">ATCC 27064 / DSM 738 / JCM 4710 / NBRC 13307 / NCIMB 12785 / NRRL 3585 / VKM Ac-602</strain>
        <plasmid evidence="3">pSCL4</plasmid>
    </source>
</reference>
<organism evidence="3 4">
    <name type="scientific">Streptomyces clavuligerus</name>
    <dbReference type="NCBI Taxonomy" id="1901"/>
    <lineage>
        <taxon>Bacteria</taxon>
        <taxon>Bacillati</taxon>
        <taxon>Actinomycetota</taxon>
        <taxon>Actinomycetes</taxon>
        <taxon>Kitasatosporales</taxon>
        <taxon>Streptomycetaceae</taxon>
        <taxon>Streptomyces</taxon>
    </lineage>
</organism>
<geneLocation type="plasmid" evidence="3 4">
    <name>pSCL4</name>
</geneLocation>
<feature type="region of interest" description="Disordered" evidence="1">
    <location>
        <begin position="151"/>
        <end position="171"/>
    </location>
</feature>
<evidence type="ECO:0000256" key="1">
    <source>
        <dbReference type="SAM" id="MobiDB-lite"/>
    </source>
</evidence>
<dbReference type="Pfam" id="PF00582">
    <property type="entry name" value="Usp"/>
    <property type="match status" value="1"/>
</dbReference>
<dbReference type="Gene3D" id="3.40.50.12370">
    <property type="match status" value="1"/>
</dbReference>
<accession>D5SK20</accession>
<dbReference type="SUPFAM" id="SSF52402">
    <property type="entry name" value="Adenine nucleotide alpha hydrolases-like"/>
    <property type="match status" value="1"/>
</dbReference>
<feature type="compositionally biased region" description="Pro residues" evidence="1">
    <location>
        <begin position="156"/>
        <end position="171"/>
    </location>
</feature>
<keyword evidence="3" id="KW-0614">Plasmid</keyword>
<dbReference type="OrthoDB" id="3734319at2"/>
<dbReference type="InterPro" id="IPR006016">
    <property type="entry name" value="UspA"/>
</dbReference>
<dbReference type="GeneID" id="93733888"/>
<protein>
    <submittedName>
        <fullName evidence="3">UspA domain protein</fullName>
    </submittedName>
</protein>
<evidence type="ECO:0000313" key="3">
    <source>
        <dbReference type="EMBL" id="EFG04263.2"/>
    </source>
</evidence>
<dbReference type="EMBL" id="CM000914">
    <property type="protein sequence ID" value="EFG04263.2"/>
    <property type="molecule type" value="Genomic_DNA"/>
</dbReference>
<sequence length="171" mass="17859">MTVIAWIVEGTWPACVDAARAHAPEGARIVLLHITGGEAGGAAAHGAYAGLLGRGRPHHDPGTAVDRLASASAERLLARAAERLGRPCVRSERTGRVEREVVAAAEGAELLVLARDGDRARLGPRSLGPAARFVVDHAPCPVLLVWPELAPGTDTIPPPPPPPPGSRHPRR</sequence>
<evidence type="ECO:0000313" key="4">
    <source>
        <dbReference type="Proteomes" id="UP000002357"/>
    </source>
</evidence>